<protein>
    <submittedName>
        <fullName evidence="1">Uncharacterized protein</fullName>
    </submittedName>
</protein>
<name>A0A0Q3QLZ3_9BACI</name>
<sequence length="188" mass="22439">MEKNFENDKDNQHLNVKKRIMFNKDEDYYFITYNILIILKAFGCKDARTKWTDYTKLSYILPLVADSSLLDLLIRYLDNYRIPPKQDIEILRETYFKSRLRIQLISSILFTLETNEMVSLVKNEKRHTIDIWINQEKIPETLLNSDLFEVEIKNINKLRSAISRLKGLSSKTLLERLYKNNGVRVWEA</sequence>
<dbReference type="STRING" id="1637975.AN957_11125"/>
<dbReference type="EMBL" id="LJIX01000006">
    <property type="protein sequence ID" value="KQL19081.1"/>
    <property type="molecule type" value="Genomic_DNA"/>
</dbReference>
<keyword evidence="2" id="KW-1185">Reference proteome</keyword>
<comment type="caution">
    <text evidence="1">The sequence shown here is derived from an EMBL/GenBank/DDBJ whole genome shotgun (WGS) entry which is preliminary data.</text>
</comment>
<evidence type="ECO:0000313" key="1">
    <source>
        <dbReference type="EMBL" id="KQL19081.1"/>
    </source>
</evidence>
<accession>A0A0Q3QLZ3</accession>
<dbReference type="RefSeq" id="WP_056684107.1">
    <property type="nucleotide sequence ID" value="NZ_LJIX01000006.1"/>
</dbReference>
<evidence type="ECO:0000313" key="2">
    <source>
        <dbReference type="Proteomes" id="UP000050996"/>
    </source>
</evidence>
<reference evidence="1 2" key="1">
    <citation type="submission" date="2015-09" db="EMBL/GenBank/DDBJ databases">
        <title>Genome sequencing project for genomic taxonomy and phylogenomics of Bacillus-like bacteria.</title>
        <authorList>
            <person name="Liu B."/>
            <person name="Wang J."/>
            <person name="Zhu Y."/>
            <person name="Liu G."/>
            <person name="Chen Q."/>
            <person name="Chen Z."/>
            <person name="Lan J."/>
            <person name="Che J."/>
            <person name="Ge C."/>
            <person name="Shi H."/>
            <person name="Pan Z."/>
            <person name="Liu X."/>
        </authorList>
    </citation>
    <scope>NUCLEOTIDE SEQUENCE [LARGE SCALE GENOMIC DNA]</scope>
    <source>
        <strain evidence="1 2">FJAT-18043</strain>
    </source>
</reference>
<dbReference type="PATRIC" id="fig|1637975.4.peg.2016"/>
<proteinExistence type="predicted"/>
<dbReference type="Proteomes" id="UP000050996">
    <property type="component" value="Unassembled WGS sequence"/>
</dbReference>
<organism evidence="1 2">
    <name type="scientific">Cytobacillus solani</name>
    <dbReference type="NCBI Taxonomy" id="1637975"/>
    <lineage>
        <taxon>Bacteria</taxon>
        <taxon>Bacillati</taxon>
        <taxon>Bacillota</taxon>
        <taxon>Bacilli</taxon>
        <taxon>Bacillales</taxon>
        <taxon>Bacillaceae</taxon>
        <taxon>Cytobacillus</taxon>
    </lineage>
</organism>
<gene>
    <name evidence="1" type="ORF">AN957_11125</name>
</gene>
<dbReference type="AlphaFoldDB" id="A0A0Q3QLZ3"/>